<sequence>MNIKNSKALFSKNKESQENRRGCMKFEDWFHIFHQSRKQVCLHI</sequence>
<organism evidence="1">
    <name type="scientific">Rhizophora mucronata</name>
    <name type="common">Asiatic mangrove</name>
    <dbReference type="NCBI Taxonomy" id="61149"/>
    <lineage>
        <taxon>Eukaryota</taxon>
        <taxon>Viridiplantae</taxon>
        <taxon>Streptophyta</taxon>
        <taxon>Embryophyta</taxon>
        <taxon>Tracheophyta</taxon>
        <taxon>Spermatophyta</taxon>
        <taxon>Magnoliopsida</taxon>
        <taxon>eudicotyledons</taxon>
        <taxon>Gunneridae</taxon>
        <taxon>Pentapetalae</taxon>
        <taxon>rosids</taxon>
        <taxon>fabids</taxon>
        <taxon>Malpighiales</taxon>
        <taxon>Rhizophoraceae</taxon>
        <taxon>Rhizophora</taxon>
    </lineage>
</organism>
<accession>A0A2P2IQ54</accession>
<evidence type="ECO:0000313" key="1">
    <source>
        <dbReference type="EMBL" id="MBW83352.1"/>
    </source>
</evidence>
<protein>
    <submittedName>
        <fullName evidence="1">Uncharacterized protein</fullName>
    </submittedName>
</protein>
<dbReference type="AlphaFoldDB" id="A0A2P2IQ54"/>
<dbReference type="EMBL" id="GGEC01002869">
    <property type="protein sequence ID" value="MBW83352.1"/>
    <property type="molecule type" value="Transcribed_RNA"/>
</dbReference>
<reference evidence="1" key="1">
    <citation type="submission" date="2018-02" db="EMBL/GenBank/DDBJ databases">
        <title>Rhizophora mucronata_Transcriptome.</title>
        <authorList>
            <person name="Meera S.P."/>
            <person name="Sreeshan A."/>
            <person name="Augustine A."/>
        </authorList>
    </citation>
    <scope>NUCLEOTIDE SEQUENCE</scope>
    <source>
        <tissue evidence="1">Leaf</tissue>
    </source>
</reference>
<name>A0A2P2IQ54_RHIMU</name>
<proteinExistence type="predicted"/>